<dbReference type="EMBL" id="CATQJL010000316">
    <property type="protein sequence ID" value="CAJ0606804.1"/>
    <property type="molecule type" value="Genomic_DNA"/>
</dbReference>
<name>A0AA36H9W8_CYLNA</name>
<evidence type="ECO:0000256" key="2">
    <source>
        <dbReference type="ARBA" id="ARBA00006860"/>
    </source>
</evidence>
<comment type="caution">
    <text evidence="7">The sequence shown here is derived from an EMBL/GenBank/DDBJ whole genome shotgun (WGS) entry which is preliminary data.</text>
</comment>
<sequence>MSCMDYKPLITNAGFLSVLSTQVCASAFSAVISLVAAKKCINSYFHVNCKTLHLVRYIIYENPCDTIMSAAFCFAWRLPQVMCLTSFAMIQLGLVIERAIALWRREHYENSGSALGIFIAACCIAAGAGLATWSIIQMNFQAQLVYCAPTSETSDRAKIRSYILCGINLTALFCAGVLYFLNEAALKR</sequence>
<proteinExistence type="inferred from homology"/>
<dbReference type="AlphaFoldDB" id="A0AA36H9W8"/>
<protein>
    <submittedName>
        <fullName evidence="7">Uncharacterized protein</fullName>
    </submittedName>
</protein>
<evidence type="ECO:0000313" key="7">
    <source>
        <dbReference type="EMBL" id="CAJ0606804.1"/>
    </source>
</evidence>
<feature type="transmembrane region" description="Helical" evidence="6">
    <location>
        <begin position="115"/>
        <end position="136"/>
    </location>
</feature>
<evidence type="ECO:0000256" key="4">
    <source>
        <dbReference type="ARBA" id="ARBA00022989"/>
    </source>
</evidence>
<reference evidence="7" key="1">
    <citation type="submission" date="2023-07" db="EMBL/GenBank/DDBJ databases">
        <authorList>
            <consortium name="CYATHOMIX"/>
        </authorList>
    </citation>
    <scope>NUCLEOTIDE SEQUENCE</scope>
    <source>
        <strain evidence="7">N/A</strain>
    </source>
</reference>
<dbReference type="InterPro" id="IPR002184">
    <property type="entry name" value="7TM_GPCR_serpentine_rcpt_Srb"/>
</dbReference>
<evidence type="ECO:0000256" key="5">
    <source>
        <dbReference type="ARBA" id="ARBA00023136"/>
    </source>
</evidence>
<dbReference type="GO" id="GO:0004888">
    <property type="term" value="F:transmembrane signaling receptor activity"/>
    <property type="evidence" value="ECO:0007669"/>
    <property type="project" value="InterPro"/>
</dbReference>
<accession>A0AA36H9W8</accession>
<dbReference type="PANTHER" id="PTHR31216:SF11">
    <property type="entry name" value="SERPENTINE RECEPTOR CLASS BETA-16-RELATED"/>
    <property type="match status" value="1"/>
</dbReference>
<keyword evidence="8" id="KW-1185">Reference proteome</keyword>
<keyword evidence="3 6" id="KW-0812">Transmembrane</keyword>
<evidence type="ECO:0000256" key="1">
    <source>
        <dbReference type="ARBA" id="ARBA00004141"/>
    </source>
</evidence>
<gene>
    <name evidence="7" type="ORF">CYNAS_LOCUS18787</name>
</gene>
<dbReference type="Proteomes" id="UP001176961">
    <property type="component" value="Unassembled WGS sequence"/>
</dbReference>
<dbReference type="GO" id="GO:0016020">
    <property type="term" value="C:membrane"/>
    <property type="evidence" value="ECO:0007669"/>
    <property type="project" value="UniProtKB-SubCell"/>
</dbReference>
<dbReference type="Pfam" id="PF10292">
    <property type="entry name" value="7TM_GPCR_Srab"/>
    <property type="match status" value="1"/>
</dbReference>
<evidence type="ECO:0000256" key="3">
    <source>
        <dbReference type="ARBA" id="ARBA00022692"/>
    </source>
</evidence>
<comment type="similarity">
    <text evidence="2">Belongs to the nematode receptor-like protein srb family.</text>
</comment>
<keyword evidence="4 6" id="KW-1133">Transmembrane helix</keyword>
<feature type="transmembrane region" description="Helical" evidence="6">
    <location>
        <begin position="159"/>
        <end position="181"/>
    </location>
</feature>
<dbReference type="InterPro" id="IPR019408">
    <property type="entry name" value="7TM_GPCR_serpentine_rcpt_Srab"/>
</dbReference>
<organism evidence="7 8">
    <name type="scientific">Cylicocyclus nassatus</name>
    <name type="common">Nematode worm</name>
    <dbReference type="NCBI Taxonomy" id="53992"/>
    <lineage>
        <taxon>Eukaryota</taxon>
        <taxon>Metazoa</taxon>
        <taxon>Ecdysozoa</taxon>
        <taxon>Nematoda</taxon>
        <taxon>Chromadorea</taxon>
        <taxon>Rhabditida</taxon>
        <taxon>Rhabditina</taxon>
        <taxon>Rhabditomorpha</taxon>
        <taxon>Strongyloidea</taxon>
        <taxon>Strongylidae</taxon>
        <taxon>Cylicocyclus</taxon>
    </lineage>
</organism>
<evidence type="ECO:0000313" key="8">
    <source>
        <dbReference type="Proteomes" id="UP001176961"/>
    </source>
</evidence>
<evidence type="ECO:0000256" key="6">
    <source>
        <dbReference type="SAM" id="Phobius"/>
    </source>
</evidence>
<comment type="subcellular location">
    <subcellularLocation>
        <location evidence="1">Membrane</location>
        <topology evidence="1">Multi-pass membrane protein</topology>
    </subcellularLocation>
</comment>
<keyword evidence="5 6" id="KW-0472">Membrane</keyword>
<dbReference type="PANTHER" id="PTHR31216">
    <property type="entry name" value="SERPENTINE RECEPTOR CLASS BETA-1-RELATED-RELATED"/>
    <property type="match status" value="1"/>
</dbReference>
<dbReference type="GO" id="GO:0007606">
    <property type="term" value="P:sensory perception of chemical stimulus"/>
    <property type="evidence" value="ECO:0007669"/>
    <property type="project" value="InterPro"/>
</dbReference>